<organism evidence="2 3">
    <name type="scientific">Seminibacterium arietis</name>
    <dbReference type="NCBI Taxonomy" id="1173502"/>
    <lineage>
        <taxon>Bacteria</taxon>
        <taxon>Pseudomonadati</taxon>
        <taxon>Pseudomonadota</taxon>
        <taxon>Gammaproteobacteria</taxon>
        <taxon>Pasteurellales</taxon>
        <taxon>Pasteurellaceae</taxon>
        <taxon>Seminibacterium</taxon>
    </lineage>
</organism>
<dbReference type="InterPro" id="IPR000600">
    <property type="entry name" value="ROK"/>
</dbReference>
<dbReference type="RefSeq" id="WP_380819417.1">
    <property type="nucleotide sequence ID" value="NZ_JBHTJN010000008.1"/>
</dbReference>
<sequence>MSKIRKEDKLPLHLKQLGKIYRLIEQFEEISRIDLSKLSRLAPATITALTRELIEKKLIIERTVQNTEARGRPAVGLCVSPFYWQSLCAVLAENHFDILLCELDGTPIIQRVYPLNKANLVQLEQVLIKCLQNFLLEAKHKLTHPFVFSIAVAGQLNKSNGKLYRLGQYELSLDLKAIFEPHFDIPVLVTEYFETWLLAESTLGTVIGCNNVLFLQIDDVINLSVLSQGNIICANSKEKMNIDKMIVPHFNPIQKQINAHLPEIQRYQAINQISHQAICQLVDEIYPDNKVDNPVDKIRFLCQKAIEGEKSAVEILQHFADVIAYLLMNLINLFSSKKVMLSSDLLTAKDIFLPYLNERLAKLIEPERKTEVITGQYKRNNTVVITAGIKQKIYDGSLLIHLM</sequence>
<dbReference type="SUPFAM" id="SSF53067">
    <property type="entry name" value="Actin-like ATPase domain"/>
    <property type="match status" value="1"/>
</dbReference>
<keyword evidence="3" id="KW-1185">Reference proteome</keyword>
<dbReference type="PANTHER" id="PTHR18964:SF149">
    <property type="entry name" value="BIFUNCTIONAL UDP-N-ACETYLGLUCOSAMINE 2-EPIMERASE_N-ACETYLMANNOSAMINE KINASE"/>
    <property type="match status" value="1"/>
</dbReference>
<evidence type="ECO:0000313" key="3">
    <source>
        <dbReference type="Proteomes" id="UP001596996"/>
    </source>
</evidence>
<dbReference type="PANTHER" id="PTHR18964">
    <property type="entry name" value="ROK (REPRESSOR, ORF, KINASE) FAMILY"/>
    <property type="match status" value="1"/>
</dbReference>
<evidence type="ECO:0000256" key="1">
    <source>
        <dbReference type="ARBA" id="ARBA00006479"/>
    </source>
</evidence>
<gene>
    <name evidence="2" type="ORF">ACFQ02_03545</name>
</gene>
<dbReference type="EMBL" id="JBHTJN010000008">
    <property type="protein sequence ID" value="MFD0965925.1"/>
    <property type="molecule type" value="Genomic_DNA"/>
</dbReference>
<protein>
    <submittedName>
        <fullName evidence="2">ROK family protein</fullName>
    </submittedName>
</protein>
<reference evidence="3" key="1">
    <citation type="journal article" date="2019" name="Int. J. Syst. Evol. Microbiol.">
        <title>The Global Catalogue of Microorganisms (GCM) 10K type strain sequencing project: providing services to taxonomists for standard genome sequencing and annotation.</title>
        <authorList>
            <consortium name="The Broad Institute Genomics Platform"/>
            <consortium name="The Broad Institute Genome Sequencing Center for Infectious Disease"/>
            <person name="Wu L."/>
            <person name="Ma J."/>
        </authorList>
    </citation>
    <scope>NUCLEOTIDE SEQUENCE [LARGE SCALE GENOMIC DNA]</scope>
    <source>
        <strain evidence="3">CCUG 61707</strain>
    </source>
</reference>
<dbReference type="SUPFAM" id="SSF46785">
    <property type="entry name" value="Winged helix' DNA-binding domain"/>
    <property type="match status" value="1"/>
</dbReference>
<dbReference type="Gene3D" id="3.30.420.40">
    <property type="match status" value="2"/>
</dbReference>
<dbReference type="InterPro" id="IPR036390">
    <property type="entry name" value="WH_DNA-bd_sf"/>
</dbReference>
<dbReference type="Gene3D" id="1.10.10.10">
    <property type="entry name" value="Winged helix-like DNA-binding domain superfamily/Winged helix DNA-binding domain"/>
    <property type="match status" value="1"/>
</dbReference>
<name>A0ABW3I8C7_9PAST</name>
<proteinExistence type="inferred from homology"/>
<dbReference type="InterPro" id="IPR036388">
    <property type="entry name" value="WH-like_DNA-bd_sf"/>
</dbReference>
<accession>A0ABW3I8C7</accession>
<dbReference type="Proteomes" id="UP001596996">
    <property type="component" value="Unassembled WGS sequence"/>
</dbReference>
<evidence type="ECO:0000313" key="2">
    <source>
        <dbReference type="EMBL" id="MFD0965925.1"/>
    </source>
</evidence>
<comment type="similarity">
    <text evidence="1">Belongs to the ROK (NagC/XylR) family.</text>
</comment>
<dbReference type="InterPro" id="IPR043129">
    <property type="entry name" value="ATPase_NBD"/>
</dbReference>
<comment type="caution">
    <text evidence="2">The sequence shown here is derived from an EMBL/GenBank/DDBJ whole genome shotgun (WGS) entry which is preliminary data.</text>
</comment>